<name>A0A2V3W531_9BACI</name>
<evidence type="ECO:0000313" key="3">
    <source>
        <dbReference type="Proteomes" id="UP000247978"/>
    </source>
</evidence>
<proteinExistence type="predicted"/>
<accession>A0A2V3W531</accession>
<sequence>MRSNGDKPSFKGAEEKKGVQPKPKSIGTLTVDIDCSDALKGLKAVQREARKATAALKELEVKQNNMGLPIRMEGSS</sequence>
<dbReference type="AlphaFoldDB" id="A0A2V3W531"/>
<feature type="region of interest" description="Disordered" evidence="1">
    <location>
        <begin position="1"/>
        <end position="27"/>
    </location>
</feature>
<gene>
    <name evidence="2" type="ORF">DFR56_103312</name>
</gene>
<dbReference type="RefSeq" id="WP_110394627.1">
    <property type="nucleotide sequence ID" value="NZ_JBHUHB010000001.1"/>
</dbReference>
<feature type="compositionally biased region" description="Basic and acidic residues" evidence="1">
    <location>
        <begin position="1"/>
        <end position="18"/>
    </location>
</feature>
<dbReference type="Proteomes" id="UP000247978">
    <property type="component" value="Unassembled WGS sequence"/>
</dbReference>
<evidence type="ECO:0000313" key="2">
    <source>
        <dbReference type="EMBL" id="PXW88806.1"/>
    </source>
</evidence>
<organism evidence="2 3">
    <name type="scientific">Pseudogracilibacillus auburnensis</name>
    <dbReference type="NCBI Taxonomy" id="1494959"/>
    <lineage>
        <taxon>Bacteria</taxon>
        <taxon>Bacillati</taxon>
        <taxon>Bacillota</taxon>
        <taxon>Bacilli</taxon>
        <taxon>Bacillales</taxon>
        <taxon>Bacillaceae</taxon>
        <taxon>Pseudogracilibacillus</taxon>
    </lineage>
</organism>
<comment type="caution">
    <text evidence="2">The sequence shown here is derived from an EMBL/GenBank/DDBJ whole genome shotgun (WGS) entry which is preliminary data.</text>
</comment>
<keyword evidence="3" id="KW-1185">Reference proteome</keyword>
<dbReference type="OrthoDB" id="2974619at2"/>
<evidence type="ECO:0000256" key="1">
    <source>
        <dbReference type="SAM" id="MobiDB-lite"/>
    </source>
</evidence>
<reference evidence="2 3" key="1">
    <citation type="submission" date="2018-05" db="EMBL/GenBank/DDBJ databases">
        <title>Genomic Encyclopedia of Type Strains, Phase IV (KMG-IV): sequencing the most valuable type-strain genomes for metagenomic binning, comparative biology and taxonomic classification.</title>
        <authorList>
            <person name="Goeker M."/>
        </authorList>
    </citation>
    <scope>NUCLEOTIDE SEQUENCE [LARGE SCALE GENOMIC DNA]</scope>
    <source>
        <strain evidence="2 3">DSM 28556</strain>
    </source>
</reference>
<dbReference type="EMBL" id="QJJQ01000003">
    <property type="protein sequence ID" value="PXW88806.1"/>
    <property type="molecule type" value="Genomic_DNA"/>
</dbReference>
<protein>
    <submittedName>
        <fullName evidence="2">Uncharacterized protein</fullName>
    </submittedName>
</protein>